<evidence type="ECO:0000256" key="5">
    <source>
        <dbReference type="SAM" id="MobiDB-lite"/>
    </source>
</evidence>
<dbReference type="RefSeq" id="WP_166937154.1">
    <property type="nucleotide sequence ID" value="NZ_BAAADD010000010.1"/>
</dbReference>
<name>A0ABN1F694_9PROT</name>
<evidence type="ECO:0000256" key="1">
    <source>
        <dbReference type="ARBA" id="ARBA00007754"/>
    </source>
</evidence>
<organism evidence="8 9">
    <name type="scientific">Rhizomicrobium electricum</name>
    <dbReference type="NCBI Taxonomy" id="480070"/>
    <lineage>
        <taxon>Bacteria</taxon>
        <taxon>Pseudomonadati</taxon>
        <taxon>Pseudomonadota</taxon>
        <taxon>Alphaproteobacteria</taxon>
        <taxon>Micropepsales</taxon>
        <taxon>Micropepsaceae</taxon>
        <taxon>Rhizomicrobium</taxon>
    </lineage>
</organism>
<reference evidence="8 9" key="1">
    <citation type="journal article" date="2019" name="Int. J. Syst. Evol. Microbiol.">
        <title>The Global Catalogue of Microorganisms (GCM) 10K type strain sequencing project: providing services to taxonomists for standard genome sequencing and annotation.</title>
        <authorList>
            <consortium name="The Broad Institute Genomics Platform"/>
            <consortium name="The Broad Institute Genome Sequencing Center for Infectious Disease"/>
            <person name="Wu L."/>
            <person name="Ma J."/>
        </authorList>
    </citation>
    <scope>NUCLEOTIDE SEQUENCE [LARGE SCALE GENOMIC DNA]</scope>
    <source>
        <strain evidence="8 9">JCM 15089</strain>
    </source>
</reference>
<keyword evidence="3 4" id="KW-0326">Glycosidase</keyword>
<dbReference type="InterPro" id="IPR017853">
    <property type="entry name" value="GH"/>
</dbReference>
<dbReference type="Gene3D" id="3.20.20.80">
    <property type="entry name" value="Glycosidases"/>
    <property type="match status" value="1"/>
</dbReference>
<protein>
    <recommendedName>
        <fullName evidence="7">GH26 domain-containing protein</fullName>
    </recommendedName>
</protein>
<accession>A0ABN1F694</accession>
<dbReference type="EMBL" id="BAAADD010000010">
    <property type="protein sequence ID" value="GAA0583293.1"/>
    <property type="molecule type" value="Genomic_DNA"/>
</dbReference>
<gene>
    <name evidence="8" type="ORF">GCM10008942_35260</name>
</gene>
<feature type="region of interest" description="Disordered" evidence="5">
    <location>
        <begin position="351"/>
        <end position="370"/>
    </location>
</feature>
<proteinExistence type="inferred from homology"/>
<dbReference type="InterPro" id="IPR022790">
    <property type="entry name" value="GH26_dom"/>
</dbReference>
<dbReference type="InterPro" id="IPR000805">
    <property type="entry name" value="Glyco_hydro_26"/>
</dbReference>
<comment type="caution">
    <text evidence="8">The sequence shown here is derived from an EMBL/GenBank/DDBJ whole genome shotgun (WGS) entry which is preliminary data.</text>
</comment>
<sequence length="370" mass="40860">MRAHFSTWLVAAGLSVSATTSLTAAPDAAEIHGKKTAILSYMAQLPAQKKTLAGVQVNEFEVYIDCTSADRLTEMTGKRPAVLGLELMNAIAYPPYPSYLIDRALTQTAAGGLVTMAWHQRNPVEVCQRGEYYECAKKAMSPETLKAVLTPGTKENALWLADVRAMAKTLHKLRDAGVVVLFRPYHEMNGGWFWWGKQEALPELWDALYDELVVREKLDNLIWVWSTDRDAPDAAKYFPKRHKPDMVGTDMYENDADTPKFAAAKTNLTKLGGAAPFAVTETGKAPGAKVLDAINPSYVLLWGDHLNVNWTWNGDCPQCNKPGEVAAFIKLPRIVTLDEIPAALKTTIARDTTNPRPLHKSNPVCPAKLR</sequence>
<dbReference type="Proteomes" id="UP001499951">
    <property type="component" value="Unassembled WGS sequence"/>
</dbReference>
<dbReference type="Pfam" id="PF02156">
    <property type="entry name" value="Glyco_hydro_26"/>
    <property type="match status" value="1"/>
</dbReference>
<evidence type="ECO:0000256" key="3">
    <source>
        <dbReference type="ARBA" id="ARBA00023295"/>
    </source>
</evidence>
<evidence type="ECO:0000256" key="6">
    <source>
        <dbReference type="SAM" id="SignalP"/>
    </source>
</evidence>
<dbReference type="PANTHER" id="PTHR40079:SF4">
    <property type="entry name" value="GH26 DOMAIN-CONTAINING PROTEIN-RELATED"/>
    <property type="match status" value="1"/>
</dbReference>
<keyword evidence="6" id="KW-0732">Signal</keyword>
<evidence type="ECO:0000256" key="4">
    <source>
        <dbReference type="PROSITE-ProRule" id="PRU01100"/>
    </source>
</evidence>
<dbReference type="PANTHER" id="PTHR40079">
    <property type="entry name" value="MANNAN ENDO-1,4-BETA-MANNOSIDASE E-RELATED"/>
    <property type="match status" value="1"/>
</dbReference>
<feature type="domain" description="GH26" evidence="7">
    <location>
        <begin position="33"/>
        <end position="338"/>
    </location>
</feature>
<keyword evidence="2 4" id="KW-0378">Hydrolase</keyword>
<dbReference type="PROSITE" id="PS51764">
    <property type="entry name" value="GH26"/>
    <property type="match status" value="1"/>
</dbReference>
<feature type="signal peptide" evidence="6">
    <location>
        <begin position="1"/>
        <end position="24"/>
    </location>
</feature>
<evidence type="ECO:0000313" key="8">
    <source>
        <dbReference type="EMBL" id="GAA0583293.1"/>
    </source>
</evidence>
<dbReference type="SUPFAM" id="SSF51445">
    <property type="entry name" value="(Trans)glycosidases"/>
    <property type="match status" value="1"/>
</dbReference>
<feature type="active site" description="Nucleophile" evidence="4">
    <location>
        <position position="281"/>
    </location>
</feature>
<comment type="similarity">
    <text evidence="1 4">Belongs to the glycosyl hydrolase 26 family.</text>
</comment>
<evidence type="ECO:0000256" key="2">
    <source>
        <dbReference type="ARBA" id="ARBA00022801"/>
    </source>
</evidence>
<feature type="active site" description="Proton donor" evidence="4">
    <location>
        <position position="187"/>
    </location>
</feature>
<keyword evidence="9" id="KW-1185">Reference proteome</keyword>
<feature type="chain" id="PRO_5046652445" description="GH26 domain-containing protein" evidence="6">
    <location>
        <begin position="25"/>
        <end position="370"/>
    </location>
</feature>
<evidence type="ECO:0000259" key="7">
    <source>
        <dbReference type="PROSITE" id="PS51764"/>
    </source>
</evidence>
<evidence type="ECO:0000313" key="9">
    <source>
        <dbReference type="Proteomes" id="UP001499951"/>
    </source>
</evidence>
<dbReference type="PRINTS" id="PR00739">
    <property type="entry name" value="GLHYDRLASE26"/>
</dbReference>